<accession>A0A9X0WDH8</accession>
<feature type="region of interest" description="Disordered" evidence="1">
    <location>
        <begin position="615"/>
        <end position="647"/>
    </location>
</feature>
<organism evidence="3 4">
    <name type="scientific">Lamprobacter modestohalophilus</name>
    <dbReference type="NCBI Taxonomy" id="1064514"/>
    <lineage>
        <taxon>Bacteria</taxon>
        <taxon>Pseudomonadati</taxon>
        <taxon>Pseudomonadota</taxon>
        <taxon>Gammaproteobacteria</taxon>
        <taxon>Chromatiales</taxon>
        <taxon>Chromatiaceae</taxon>
        <taxon>Lamprobacter</taxon>
    </lineage>
</organism>
<dbReference type="RefSeq" id="WP_200250538.1">
    <property type="nucleotide sequence ID" value="NZ_NRRY01000073.1"/>
</dbReference>
<feature type="compositionally biased region" description="Low complexity" evidence="1">
    <location>
        <begin position="615"/>
        <end position="628"/>
    </location>
</feature>
<evidence type="ECO:0000259" key="2">
    <source>
        <dbReference type="Pfam" id="PF07514"/>
    </source>
</evidence>
<sequence>MNRLVAWCLGTDEALKPPQPSLAAAPQTLAPEPVDLEEIPRYPPFARGLPVATVEQLLESQSELIERLKQQLGLGDDDDGTPRWATYIEPVIRRYAAFVHLLPASEAHHHCGSGGLLRHGLEVAFRATMLSQGVLVARDRPREQQLQIEPRFASAAALAGLLHDAGKAIADVSATDRDGQLTWSPFQGDLLDWASRHGLRRYFLHWRAGRGGDHEPFSLAALRRILPGHIDAWLSTPDPRVYVGFLSAITQVPHPSPLVDLVRRADRSSVEQDLKTHRIAPLETAVGVPVERYLIDGMRRLLHEGRWQVNVPGARVWLLREGGLHLVWPAAARDLTERLAADHLPGIPRDPDTLAELLLERGLIVVQTDPNAQGPTWRLAPAPLARQDGTPVWLHLLRLSDPSLLFPFGAPAPVEVMSTMQTVSAPVPAVQDAMQETREADAQQETRDPVTEEVAAAEPNAEAAQKVAVAHTADVAPVSAVQAESPEPEPEPAQVAAETRLRALLKQSADLMDHLDQLGAADGETAIWRDGLYWLRYPDWFARVGWSPRVAADALSADGLIESDPATPMRRVRDHAGARWIVLSPVCSEALRAWLDALPCELPTERPVQVSAEVFEPPAEPSPEASTSLDAGQTIPTRPLPPPPAPRVGVESLHPQVVERLILELCPAQGQRERRLSRTALQTLAKQRGFGVYRLRDALLRDERVRAEGLDLLIRQERSS</sequence>
<comment type="caution">
    <text evidence="3">The sequence shown here is derived from an EMBL/GenBank/DDBJ whole genome shotgun (WGS) entry which is preliminary data.</text>
</comment>
<dbReference type="EMBL" id="NRRY01000073">
    <property type="protein sequence ID" value="MBK1621426.1"/>
    <property type="molecule type" value="Genomic_DNA"/>
</dbReference>
<dbReference type="Pfam" id="PF07514">
    <property type="entry name" value="TraI_2"/>
    <property type="match status" value="1"/>
</dbReference>
<dbReference type="Gene3D" id="1.10.3210.40">
    <property type="match status" value="1"/>
</dbReference>
<dbReference type="InterPro" id="IPR011119">
    <property type="entry name" value="Unchr_helicase_relaxase_TraI"/>
</dbReference>
<dbReference type="AlphaFoldDB" id="A0A9X0WDH8"/>
<evidence type="ECO:0000313" key="4">
    <source>
        <dbReference type="Proteomes" id="UP001138768"/>
    </source>
</evidence>
<name>A0A9X0WDH8_9GAMM</name>
<protein>
    <recommendedName>
        <fullName evidence="2">Uncharacterized domain-containing protein</fullName>
    </recommendedName>
</protein>
<gene>
    <name evidence="3" type="ORF">CKO42_24030</name>
</gene>
<proteinExistence type="predicted"/>
<evidence type="ECO:0000256" key="1">
    <source>
        <dbReference type="SAM" id="MobiDB-lite"/>
    </source>
</evidence>
<evidence type="ECO:0000313" key="3">
    <source>
        <dbReference type="EMBL" id="MBK1621426.1"/>
    </source>
</evidence>
<dbReference type="NCBIfam" id="NF041494">
    <property type="entry name" value="MobH"/>
    <property type="match status" value="1"/>
</dbReference>
<feature type="domain" description="Uncharacterised" evidence="2">
    <location>
        <begin position="50"/>
        <end position="369"/>
    </location>
</feature>
<dbReference type="Proteomes" id="UP001138768">
    <property type="component" value="Unassembled WGS sequence"/>
</dbReference>
<reference evidence="3 4" key="1">
    <citation type="journal article" date="2020" name="Microorganisms">
        <title>Osmotic Adaptation and Compatible Solute Biosynthesis of Phototrophic Bacteria as Revealed from Genome Analyses.</title>
        <authorList>
            <person name="Imhoff J.F."/>
            <person name="Rahn T."/>
            <person name="Kunzel S."/>
            <person name="Keller A."/>
            <person name="Neulinger S.C."/>
        </authorList>
    </citation>
    <scope>NUCLEOTIDE SEQUENCE [LARGE SCALE GENOMIC DNA]</scope>
    <source>
        <strain evidence="3 4">DSM 25653</strain>
    </source>
</reference>
<keyword evidence="4" id="KW-1185">Reference proteome</keyword>